<name>A0A0G4GL36_VITBC</name>
<dbReference type="OrthoDB" id="446848at2759"/>
<dbReference type="VEuPathDB" id="CryptoDB:Vbra_118"/>
<dbReference type="Proteomes" id="UP000041254">
    <property type="component" value="Unassembled WGS sequence"/>
</dbReference>
<accession>A0A0G4GL36</accession>
<proteinExistence type="predicted"/>
<dbReference type="InParanoid" id="A0A0G4GL36"/>
<dbReference type="AlphaFoldDB" id="A0A0G4GL36"/>
<dbReference type="PhylomeDB" id="A0A0G4GL36"/>
<sequence length="214" mass="24099">MQGQIPTINKWVARREFAIRAARANAGPTGWRYEHLRGIHEAFDYLPLTNLVEDVVQANVSYHIRPLLGISRLIGLEKTDEDGNLTGEVQPIAIGEILRRWITRALCFQLREQSMEKLSPYQYAVGIASGQDKLLAAIRTFLASGAADEKRVVISLNAKNGLKIISCQATLERVNSLFPELTEFLLQWYGELPDLWFAHEDGLVRIIKNAEGTQ</sequence>
<protein>
    <recommendedName>
        <fullName evidence="3">Reverse transcriptase domain-containing protein</fullName>
    </recommendedName>
</protein>
<dbReference type="EMBL" id="CDMY01000703">
    <property type="protein sequence ID" value="CEM30710.1"/>
    <property type="molecule type" value="Genomic_DNA"/>
</dbReference>
<evidence type="ECO:0000313" key="2">
    <source>
        <dbReference type="Proteomes" id="UP000041254"/>
    </source>
</evidence>
<organism evidence="1 2">
    <name type="scientific">Vitrella brassicaformis (strain CCMP3155)</name>
    <dbReference type="NCBI Taxonomy" id="1169540"/>
    <lineage>
        <taxon>Eukaryota</taxon>
        <taxon>Sar</taxon>
        <taxon>Alveolata</taxon>
        <taxon>Colpodellida</taxon>
        <taxon>Vitrellaceae</taxon>
        <taxon>Vitrella</taxon>
    </lineage>
</organism>
<evidence type="ECO:0008006" key="3">
    <source>
        <dbReference type="Google" id="ProtNLM"/>
    </source>
</evidence>
<keyword evidence="2" id="KW-1185">Reference proteome</keyword>
<evidence type="ECO:0000313" key="1">
    <source>
        <dbReference type="EMBL" id="CEM30710.1"/>
    </source>
</evidence>
<reference evidence="1 2" key="1">
    <citation type="submission" date="2014-11" db="EMBL/GenBank/DDBJ databases">
        <authorList>
            <person name="Zhu J."/>
            <person name="Qi W."/>
            <person name="Song R."/>
        </authorList>
    </citation>
    <scope>NUCLEOTIDE SEQUENCE [LARGE SCALE GENOMIC DNA]</scope>
</reference>
<gene>
    <name evidence="1" type="ORF">Vbra_118</name>
</gene>